<dbReference type="EMBL" id="CP029159">
    <property type="protein sequence ID" value="QKM71447.1"/>
    <property type="molecule type" value="Genomic_DNA"/>
</dbReference>
<feature type="region of interest" description="Disordered" evidence="7">
    <location>
        <begin position="752"/>
        <end position="771"/>
    </location>
</feature>
<dbReference type="SUPFAM" id="SSF52540">
    <property type="entry name" value="P-loop containing nucleoside triphosphate hydrolases"/>
    <property type="match status" value="1"/>
</dbReference>
<dbReference type="GO" id="GO:0043531">
    <property type="term" value="F:ADP binding"/>
    <property type="evidence" value="ECO:0007669"/>
    <property type="project" value="InterPro"/>
</dbReference>
<evidence type="ECO:0000256" key="4">
    <source>
        <dbReference type="ARBA" id="ARBA00023125"/>
    </source>
</evidence>
<dbReference type="Proteomes" id="UP000005940">
    <property type="component" value="Chromosome"/>
</dbReference>
<evidence type="ECO:0000256" key="6">
    <source>
        <dbReference type="PROSITE-ProRule" id="PRU01091"/>
    </source>
</evidence>
<evidence type="ECO:0000256" key="5">
    <source>
        <dbReference type="ARBA" id="ARBA00023163"/>
    </source>
</evidence>
<evidence type="ECO:0000313" key="10">
    <source>
        <dbReference type="Proteomes" id="UP000005940"/>
    </source>
</evidence>
<dbReference type="GO" id="GO:0000160">
    <property type="term" value="P:phosphorelay signal transduction system"/>
    <property type="evidence" value="ECO:0007669"/>
    <property type="project" value="UniProtKB-KW"/>
</dbReference>
<keyword evidence="5" id="KW-0804">Transcription</keyword>
<dbReference type="InterPro" id="IPR005158">
    <property type="entry name" value="BTAD"/>
</dbReference>
<evidence type="ECO:0000256" key="7">
    <source>
        <dbReference type="SAM" id="MobiDB-lite"/>
    </source>
</evidence>
<dbReference type="Pfam" id="PF00931">
    <property type="entry name" value="NB-ARC"/>
    <property type="match status" value="1"/>
</dbReference>
<name>A0A7G3UM29_STRT9</name>
<evidence type="ECO:0000256" key="1">
    <source>
        <dbReference type="ARBA" id="ARBA00005820"/>
    </source>
</evidence>
<dbReference type="InterPro" id="IPR011990">
    <property type="entry name" value="TPR-like_helical_dom_sf"/>
</dbReference>
<dbReference type="SMART" id="SM00862">
    <property type="entry name" value="Trans_reg_C"/>
    <property type="match status" value="1"/>
</dbReference>
<protein>
    <recommendedName>
        <fullName evidence="8">OmpR/PhoB-type domain-containing protein</fullName>
    </recommendedName>
</protein>
<evidence type="ECO:0000259" key="8">
    <source>
        <dbReference type="PROSITE" id="PS51755"/>
    </source>
</evidence>
<dbReference type="GO" id="GO:0006355">
    <property type="term" value="P:regulation of DNA-templated transcription"/>
    <property type="evidence" value="ECO:0007669"/>
    <property type="project" value="InterPro"/>
</dbReference>
<evidence type="ECO:0000256" key="3">
    <source>
        <dbReference type="ARBA" id="ARBA00023015"/>
    </source>
</evidence>
<dbReference type="Pfam" id="PF00486">
    <property type="entry name" value="Trans_reg_C"/>
    <property type="match status" value="1"/>
</dbReference>
<reference evidence="9 10" key="1">
    <citation type="journal article" date="2012" name="J. Bacteriol.">
        <title>Draft genome of Streptomyces tsukubaensis NRRL 18488, the producer of the clinically important immunosuppressant tacrolimus (FK506).</title>
        <authorList>
            <person name="Barreiro C."/>
            <person name="Prieto C."/>
            <person name="Sola-Landa A."/>
            <person name="Solera E."/>
            <person name="Martinez-Castro M."/>
            <person name="Perez-Redondo R."/>
            <person name="Garcia-Estrada C."/>
            <person name="Aparicio J.F."/>
            <person name="Fernandez-Martinez L.T."/>
            <person name="Santos-Aberturas J."/>
            <person name="Salehi-Najafabadi Z."/>
            <person name="Rodriguez-Garcia A."/>
            <person name="Tauch A."/>
            <person name="Martin J.F."/>
        </authorList>
    </citation>
    <scope>NUCLEOTIDE SEQUENCE [LARGE SCALE GENOMIC DNA]</scope>
    <source>
        <strain evidence="10">DSM 42081 / NBRC 108919 / NRRL 18488 / 9993</strain>
    </source>
</reference>
<feature type="DNA-binding region" description="OmpR/PhoB-type" evidence="6">
    <location>
        <begin position="2"/>
        <end position="106"/>
    </location>
</feature>
<evidence type="ECO:0000256" key="2">
    <source>
        <dbReference type="ARBA" id="ARBA00023012"/>
    </source>
</evidence>
<dbReference type="GO" id="GO:0003677">
    <property type="term" value="F:DNA binding"/>
    <property type="evidence" value="ECO:0007669"/>
    <property type="project" value="UniProtKB-UniRule"/>
</dbReference>
<keyword evidence="2" id="KW-0902">Two-component regulatory system</keyword>
<keyword evidence="4 6" id="KW-0238">DNA-binding</keyword>
<gene>
    <name evidence="9" type="ORF">STSU_007490</name>
</gene>
<feature type="domain" description="OmpR/PhoB-type" evidence="8">
    <location>
        <begin position="2"/>
        <end position="106"/>
    </location>
</feature>
<dbReference type="InterPro" id="IPR001867">
    <property type="entry name" value="OmpR/PhoB-type_DNA-bd"/>
</dbReference>
<dbReference type="SMART" id="SM01043">
    <property type="entry name" value="BTAD"/>
    <property type="match status" value="1"/>
</dbReference>
<dbReference type="PROSITE" id="PS51755">
    <property type="entry name" value="OMPR_PHOB"/>
    <property type="match status" value="1"/>
</dbReference>
<dbReference type="Gene3D" id="1.10.10.10">
    <property type="entry name" value="Winged helix-like DNA-binding domain superfamily/Winged helix DNA-binding domain"/>
    <property type="match status" value="1"/>
</dbReference>
<dbReference type="Gene3D" id="1.25.40.10">
    <property type="entry name" value="Tetratricopeptide repeat domain"/>
    <property type="match status" value="1"/>
</dbReference>
<dbReference type="Pfam" id="PF03704">
    <property type="entry name" value="BTAD"/>
    <property type="match status" value="1"/>
</dbReference>
<accession>A0A7G3UM29</accession>
<dbReference type="SUPFAM" id="SSF48452">
    <property type="entry name" value="TPR-like"/>
    <property type="match status" value="1"/>
</dbReference>
<dbReference type="PANTHER" id="PTHR35807:SF1">
    <property type="entry name" value="TRANSCRIPTIONAL REGULATOR REDD"/>
    <property type="match status" value="1"/>
</dbReference>
<dbReference type="InterPro" id="IPR036388">
    <property type="entry name" value="WH-like_DNA-bd_sf"/>
</dbReference>
<dbReference type="Gene3D" id="3.40.50.300">
    <property type="entry name" value="P-loop containing nucleotide triphosphate hydrolases"/>
    <property type="match status" value="1"/>
</dbReference>
<dbReference type="PRINTS" id="PR00364">
    <property type="entry name" value="DISEASERSIST"/>
</dbReference>
<dbReference type="InterPro" id="IPR051677">
    <property type="entry name" value="AfsR-DnrI-RedD_regulator"/>
</dbReference>
<organism evidence="9 10">
    <name type="scientific">Streptomyces tsukubensis (strain DSM 42081 / NBRC 108919 / NRRL 18488 / 9993)</name>
    <dbReference type="NCBI Taxonomy" id="1114943"/>
    <lineage>
        <taxon>Bacteria</taxon>
        <taxon>Bacillati</taxon>
        <taxon>Actinomycetota</taxon>
        <taxon>Actinomycetes</taxon>
        <taxon>Kitasatosporales</taxon>
        <taxon>Streptomycetaceae</taxon>
        <taxon>Streptomyces</taxon>
    </lineage>
</organism>
<dbReference type="PANTHER" id="PTHR35807">
    <property type="entry name" value="TRANSCRIPTIONAL REGULATOR REDD-RELATED"/>
    <property type="match status" value="1"/>
</dbReference>
<dbReference type="InterPro" id="IPR027417">
    <property type="entry name" value="P-loop_NTPase"/>
</dbReference>
<keyword evidence="3" id="KW-0805">Transcription regulation</keyword>
<dbReference type="InterPro" id="IPR002182">
    <property type="entry name" value="NB-ARC"/>
</dbReference>
<dbReference type="AlphaFoldDB" id="A0A7G3UM29"/>
<dbReference type="InterPro" id="IPR016032">
    <property type="entry name" value="Sig_transdc_resp-reg_C-effctor"/>
</dbReference>
<dbReference type="SUPFAM" id="SSF46894">
    <property type="entry name" value="C-terminal effector domain of the bipartite response regulators"/>
    <property type="match status" value="1"/>
</dbReference>
<keyword evidence="10" id="KW-1185">Reference proteome</keyword>
<evidence type="ECO:0000313" key="9">
    <source>
        <dbReference type="EMBL" id="QKM71447.1"/>
    </source>
</evidence>
<sequence length="771" mass="83346">MPSVLSYGRRVQNSRVHFRLLGSLEVEVEGSVVPLTGRQRSLCTVLLLSANRVVSVERIVSRLWEDHPPVSGAARVRSLVTEVRRALGPVGARLVVTQSPGYVIRVGPDGLDLLAFESLIKNGTRAAAAGGWNEAFESFERALTLWRGDPHPDLSAPAEQFRLDELRITAVEGRAEAGNMLGRDRSSLAELARLVAEHPLRERPHALFMTALHKAGRTGEAMAVYAGLRKRMIVELGVEPTAELRELHRRLLGGTGGARTGAAPAGKFRGYQEHESGAGAAGVIPRQLPAATHRFVGRADSMRRMDEALAAAEPVVLLVGAAGVGKTALALHWSHLAARHFPDGQLYLDMRGFHDSPPMAPEEAVPMLLQGLGCRPPDIPTGLDAQTALYRTLLADRRVLIVLDDVADPSQVRPLLPGTSRSLTLVTSRDRLDGLVALDSAHRLTCGVLDSAEALDLIRAASGPARVAAEPQAAARLAALCDFLPLALCVATSWIGDREPNSIGAYVRALADRGRLARLYVEGDRNVAVRAALDLSYEALPAHVRRAFRLLGLMPGKGFSVAAAAAVTGVDRRRLEELLRPVVRLHLLRETWPGRFTWDDLVHEYAGQRAAAEDSRAERKAAVRRLLDHYLHGIVNATEACGLYLPRQPAGAAVAGANPRTFTCSADAYAWFDAEWQDIAAVVVQAAEQGPRPYAGRLVGGLRKLLHHRLPRSEWIRLTEHALAAAEAEAAGDPAVRTTVPLPLRRAALRAAKGRPHPYDEGPWPLAHHAG</sequence>
<comment type="similarity">
    <text evidence="1">Belongs to the AfsR/DnrI/RedD regulatory family.</text>
</comment>
<proteinExistence type="inferred from homology"/>
<dbReference type="CDD" id="cd15831">
    <property type="entry name" value="BTAD"/>
    <property type="match status" value="1"/>
</dbReference>